<accession>A0A7J7MZY1</accession>
<comment type="caution">
    <text evidence="1">The sequence shown here is derived from an EMBL/GenBank/DDBJ whole genome shotgun (WGS) entry which is preliminary data.</text>
</comment>
<dbReference type="EMBL" id="JACGCM010001165">
    <property type="protein sequence ID" value="KAF6160302.1"/>
    <property type="molecule type" value="Genomic_DNA"/>
</dbReference>
<evidence type="ECO:0000313" key="2">
    <source>
        <dbReference type="Proteomes" id="UP000541444"/>
    </source>
</evidence>
<dbReference type="AlphaFoldDB" id="A0A7J7MZY1"/>
<feature type="non-terminal residue" evidence="1">
    <location>
        <position position="59"/>
    </location>
</feature>
<protein>
    <submittedName>
        <fullName evidence="1">Uncharacterized protein</fullName>
    </submittedName>
</protein>
<gene>
    <name evidence="1" type="ORF">GIB67_019071</name>
</gene>
<proteinExistence type="predicted"/>
<keyword evidence="2" id="KW-1185">Reference proteome</keyword>
<evidence type="ECO:0000313" key="1">
    <source>
        <dbReference type="EMBL" id="KAF6160302.1"/>
    </source>
</evidence>
<sequence>MNGVQLYIIVHFGGDIVRPKIGSIISYVGGSTKLTSLRAQSLYEDFVILLEEISKICRK</sequence>
<reference evidence="1 2" key="1">
    <citation type="journal article" date="2020" name="IScience">
        <title>Genome Sequencing of the Endangered Kingdonia uniflora (Circaeasteraceae, Ranunculales) Reveals Potential Mechanisms of Evolutionary Specialization.</title>
        <authorList>
            <person name="Sun Y."/>
            <person name="Deng T."/>
            <person name="Zhang A."/>
            <person name="Moore M.J."/>
            <person name="Landis J.B."/>
            <person name="Lin N."/>
            <person name="Zhang H."/>
            <person name="Zhang X."/>
            <person name="Huang J."/>
            <person name="Zhang X."/>
            <person name="Sun H."/>
            <person name="Wang H."/>
        </authorList>
    </citation>
    <scope>NUCLEOTIDE SEQUENCE [LARGE SCALE GENOMIC DNA]</scope>
    <source>
        <strain evidence="1">TB1705</strain>
        <tissue evidence="1">Leaf</tissue>
    </source>
</reference>
<name>A0A7J7MZY1_9MAGN</name>
<organism evidence="1 2">
    <name type="scientific">Kingdonia uniflora</name>
    <dbReference type="NCBI Taxonomy" id="39325"/>
    <lineage>
        <taxon>Eukaryota</taxon>
        <taxon>Viridiplantae</taxon>
        <taxon>Streptophyta</taxon>
        <taxon>Embryophyta</taxon>
        <taxon>Tracheophyta</taxon>
        <taxon>Spermatophyta</taxon>
        <taxon>Magnoliopsida</taxon>
        <taxon>Ranunculales</taxon>
        <taxon>Circaeasteraceae</taxon>
        <taxon>Kingdonia</taxon>
    </lineage>
</organism>
<dbReference type="Proteomes" id="UP000541444">
    <property type="component" value="Unassembled WGS sequence"/>
</dbReference>